<dbReference type="InterPro" id="IPR052548">
    <property type="entry name" value="Type_VII_TA_antitoxin"/>
</dbReference>
<dbReference type="EMBL" id="QRQO01000022">
    <property type="protein sequence ID" value="RHN12782.1"/>
    <property type="molecule type" value="Genomic_DNA"/>
</dbReference>
<keyword evidence="2" id="KW-0808">Transferase</keyword>
<feature type="domain" description="Polymerase beta nucleotidyltransferase" evidence="1">
    <location>
        <begin position="83"/>
        <end position="153"/>
    </location>
</feature>
<dbReference type="PANTHER" id="PTHR33933">
    <property type="entry name" value="NUCLEOTIDYLTRANSFERASE"/>
    <property type="match status" value="1"/>
</dbReference>
<proteinExistence type="predicted"/>
<dbReference type="EMBL" id="QSOE01000011">
    <property type="protein sequence ID" value="RGI91295.1"/>
    <property type="molecule type" value="Genomic_DNA"/>
</dbReference>
<evidence type="ECO:0000313" key="5">
    <source>
        <dbReference type="Proteomes" id="UP000283700"/>
    </source>
</evidence>
<gene>
    <name evidence="3" type="ORF">DWZ29_08990</name>
    <name evidence="2" type="ORF">DXD91_03085</name>
</gene>
<evidence type="ECO:0000259" key="1">
    <source>
        <dbReference type="Pfam" id="PF18765"/>
    </source>
</evidence>
<organism evidence="2 4">
    <name type="scientific">Anaerobutyricum hallii</name>
    <dbReference type="NCBI Taxonomy" id="39488"/>
    <lineage>
        <taxon>Bacteria</taxon>
        <taxon>Bacillati</taxon>
        <taxon>Bacillota</taxon>
        <taxon>Clostridia</taxon>
        <taxon>Lachnospirales</taxon>
        <taxon>Lachnospiraceae</taxon>
        <taxon>Anaerobutyricum</taxon>
    </lineage>
</organism>
<dbReference type="Proteomes" id="UP000283700">
    <property type="component" value="Unassembled WGS sequence"/>
</dbReference>
<sequence>MTPASRSKNAGAFLNLEILIQNRRCAMKRTDQYLYLANGRLHRSLFGAINEKGEVKIVKDNQVLTRMNEKQAKALGNIARKIKELDNQKSISAVYLYGSVARGSAHGMSDLDIFIVLNDNDLTPEECRKFRIENSSFNDIDIDIHFENRNIFLKSNSTYHTNIKKEGLELWTA</sequence>
<evidence type="ECO:0000313" key="4">
    <source>
        <dbReference type="Proteomes" id="UP000262524"/>
    </source>
</evidence>
<dbReference type="PANTHER" id="PTHR33933:SF1">
    <property type="entry name" value="PROTEIN ADENYLYLTRANSFERASE MNTA-RELATED"/>
    <property type="match status" value="1"/>
</dbReference>
<dbReference type="GO" id="GO:0016740">
    <property type="term" value="F:transferase activity"/>
    <property type="evidence" value="ECO:0007669"/>
    <property type="project" value="UniProtKB-KW"/>
</dbReference>
<dbReference type="CDD" id="cd05403">
    <property type="entry name" value="NT_KNTase_like"/>
    <property type="match status" value="1"/>
</dbReference>
<name>A0A374NUM9_9FIRM</name>
<evidence type="ECO:0000313" key="2">
    <source>
        <dbReference type="EMBL" id="RGI91295.1"/>
    </source>
</evidence>
<dbReference type="Gene3D" id="3.30.460.10">
    <property type="entry name" value="Beta Polymerase, domain 2"/>
    <property type="match status" value="1"/>
</dbReference>
<reference evidence="4 5" key="1">
    <citation type="submission" date="2018-08" db="EMBL/GenBank/DDBJ databases">
        <title>A genome reference for cultivated species of the human gut microbiota.</title>
        <authorList>
            <person name="Zou Y."/>
            <person name="Xue W."/>
            <person name="Luo G."/>
        </authorList>
    </citation>
    <scope>NUCLEOTIDE SEQUENCE [LARGE SCALE GENOMIC DNA]</scope>
    <source>
        <strain evidence="3 5">AF31-17AC</strain>
        <strain evidence="2 4">TM10-1AC</strain>
    </source>
</reference>
<evidence type="ECO:0000313" key="3">
    <source>
        <dbReference type="EMBL" id="RHN12782.1"/>
    </source>
</evidence>
<dbReference type="InterPro" id="IPR041633">
    <property type="entry name" value="Polbeta"/>
</dbReference>
<dbReference type="AlphaFoldDB" id="A0A374NUM9"/>
<accession>A0A374NUM9</accession>
<dbReference type="Pfam" id="PF18765">
    <property type="entry name" value="Polbeta"/>
    <property type="match status" value="1"/>
</dbReference>
<dbReference type="Proteomes" id="UP000262524">
    <property type="component" value="Unassembled WGS sequence"/>
</dbReference>
<protein>
    <submittedName>
        <fullName evidence="2">Nucleotidyltransferase domain-containing protein</fullName>
    </submittedName>
</protein>
<dbReference type="InterPro" id="IPR043519">
    <property type="entry name" value="NT_sf"/>
</dbReference>
<dbReference type="SUPFAM" id="SSF81301">
    <property type="entry name" value="Nucleotidyltransferase"/>
    <property type="match status" value="1"/>
</dbReference>
<comment type="caution">
    <text evidence="2">The sequence shown here is derived from an EMBL/GenBank/DDBJ whole genome shotgun (WGS) entry which is preliminary data.</text>
</comment>